<dbReference type="Proteomes" id="UP001501577">
    <property type="component" value="Unassembled WGS sequence"/>
</dbReference>
<accession>A0ABP6KRC8</accession>
<comment type="caution">
    <text evidence="1">The sequence shown here is derived from an EMBL/GenBank/DDBJ whole genome shotgun (WGS) entry which is preliminary data.</text>
</comment>
<dbReference type="RefSeq" id="WP_068710669.1">
    <property type="nucleotide sequence ID" value="NZ_BAAAXQ010000046.1"/>
</dbReference>
<dbReference type="EMBL" id="BAAAXQ010000046">
    <property type="protein sequence ID" value="GAA3018962.1"/>
    <property type="molecule type" value="Genomic_DNA"/>
</dbReference>
<evidence type="ECO:0000313" key="1">
    <source>
        <dbReference type="EMBL" id="GAA3018962.1"/>
    </source>
</evidence>
<name>A0ABP6KRC8_9ENTE</name>
<keyword evidence="2" id="KW-1185">Reference proteome</keyword>
<protein>
    <submittedName>
        <fullName evidence="1">Uncharacterized protein</fullName>
    </submittedName>
</protein>
<evidence type="ECO:0000313" key="2">
    <source>
        <dbReference type="Proteomes" id="UP001501577"/>
    </source>
</evidence>
<organism evidence="1 2">
    <name type="scientific">Tetragenococcus solitarius</name>
    <dbReference type="NCBI Taxonomy" id="71453"/>
    <lineage>
        <taxon>Bacteria</taxon>
        <taxon>Bacillati</taxon>
        <taxon>Bacillota</taxon>
        <taxon>Bacilli</taxon>
        <taxon>Lactobacillales</taxon>
        <taxon>Enterococcaceae</taxon>
        <taxon>Tetragenococcus</taxon>
    </lineage>
</organism>
<gene>
    <name evidence="1" type="ORF">GCM10019998_14280</name>
</gene>
<reference evidence="2" key="1">
    <citation type="journal article" date="2019" name="Int. J. Syst. Evol. Microbiol.">
        <title>The Global Catalogue of Microorganisms (GCM) 10K type strain sequencing project: providing services to taxonomists for standard genome sequencing and annotation.</title>
        <authorList>
            <consortium name="The Broad Institute Genomics Platform"/>
            <consortium name="The Broad Institute Genome Sequencing Center for Infectious Disease"/>
            <person name="Wu L."/>
            <person name="Ma J."/>
        </authorList>
    </citation>
    <scope>NUCLEOTIDE SEQUENCE [LARGE SCALE GENOMIC DNA]</scope>
    <source>
        <strain evidence="2">JCM 8736</strain>
    </source>
</reference>
<proteinExistence type="predicted"/>
<sequence length="63" mass="7298">MRNFISVEEIGLGEPTIADGLAVPRTLAVGSKLIRYYFSEVIRFKMNHSNVYYGTYTTQERFF</sequence>